<protein>
    <submittedName>
        <fullName evidence="2">PP-loop domain protein</fullName>
    </submittedName>
</protein>
<dbReference type="SUPFAM" id="SSF52402">
    <property type="entry name" value="Adenine nucleotide alpha hydrolases-like"/>
    <property type="match status" value="1"/>
</dbReference>
<accession>A0A101FEZ6</accession>
<dbReference type="InterPro" id="IPR052188">
    <property type="entry name" value="Ni-pincer_cofactor_biosynth"/>
</dbReference>
<feature type="non-terminal residue" evidence="2">
    <location>
        <position position="97"/>
    </location>
</feature>
<evidence type="ECO:0000313" key="3">
    <source>
        <dbReference type="Proteomes" id="UP000053326"/>
    </source>
</evidence>
<dbReference type="Proteomes" id="UP000053326">
    <property type="component" value="Unassembled WGS sequence"/>
</dbReference>
<proteinExistence type="predicted"/>
<name>A0A101FEZ6_9THEO</name>
<dbReference type="AlphaFoldDB" id="A0A101FEZ6"/>
<dbReference type="InterPro" id="IPR001962">
    <property type="entry name" value="Asn_synthase"/>
</dbReference>
<dbReference type="PANTHER" id="PTHR43169">
    <property type="entry name" value="EXSB FAMILY PROTEIN"/>
    <property type="match status" value="1"/>
</dbReference>
<sequence>MEAQNKLSRLKSLLQSMSRILVAFSGGVDSTFLLWAACQVLGKNALAVTVCSPLVPSEELKRARSLALHLGADHETVSLDPLAIPHVRKNLPDRCYH</sequence>
<feature type="domain" description="Asparagine synthetase" evidence="1">
    <location>
        <begin position="14"/>
        <end position="84"/>
    </location>
</feature>
<dbReference type="PANTHER" id="PTHR43169:SF2">
    <property type="entry name" value="NAD_GMP SYNTHASE DOMAIN-CONTAINING PROTEIN"/>
    <property type="match status" value="1"/>
</dbReference>
<evidence type="ECO:0000313" key="2">
    <source>
        <dbReference type="EMBL" id="KUK35780.1"/>
    </source>
</evidence>
<dbReference type="GO" id="GO:0004066">
    <property type="term" value="F:asparagine synthase (glutamine-hydrolyzing) activity"/>
    <property type="evidence" value="ECO:0007669"/>
    <property type="project" value="InterPro"/>
</dbReference>
<dbReference type="GO" id="GO:0006529">
    <property type="term" value="P:asparagine biosynthetic process"/>
    <property type="evidence" value="ECO:0007669"/>
    <property type="project" value="InterPro"/>
</dbReference>
<dbReference type="Pfam" id="PF00733">
    <property type="entry name" value="Asn_synthase"/>
    <property type="match status" value="1"/>
</dbReference>
<dbReference type="EMBL" id="LGFO01000258">
    <property type="protein sequence ID" value="KUK35780.1"/>
    <property type="molecule type" value="Genomic_DNA"/>
</dbReference>
<dbReference type="Gene3D" id="3.40.50.620">
    <property type="entry name" value="HUPs"/>
    <property type="match status" value="1"/>
</dbReference>
<gene>
    <name evidence="2" type="ORF">XD66_1509</name>
</gene>
<dbReference type="InterPro" id="IPR014729">
    <property type="entry name" value="Rossmann-like_a/b/a_fold"/>
</dbReference>
<comment type="caution">
    <text evidence="2">The sequence shown here is derived from an EMBL/GenBank/DDBJ whole genome shotgun (WGS) entry which is preliminary data.</text>
</comment>
<organism evidence="2 3">
    <name type="scientific">Thermacetogenium phaeum</name>
    <dbReference type="NCBI Taxonomy" id="85874"/>
    <lineage>
        <taxon>Bacteria</taxon>
        <taxon>Bacillati</taxon>
        <taxon>Bacillota</taxon>
        <taxon>Clostridia</taxon>
        <taxon>Thermoanaerobacterales</taxon>
        <taxon>Thermoanaerobacteraceae</taxon>
        <taxon>Thermacetogenium</taxon>
    </lineage>
</organism>
<evidence type="ECO:0000259" key="1">
    <source>
        <dbReference type="Pfam" id="PF00733"/>
    </source>
</evidence>
<reference evidence="3" key="1">
    <citation type="journal article" date="2015" name="MBio">
        <title>Genome-Resolved Metagenomic Analysis Reveals Roles for Candidate Phyla and Other Microbial Community Members in Biogeochemical Transformations in Oil Reservoirs.</title>
        <authorList>
            <person name="Hu P."/>
            <person name="Tom L."/>
            <person name="Singh A."/>
            <person name="Thomas B.C."/>
            <person name="Baker B.J."/>
            <person name="Piceno Y.M."/>
            <person name="Andersen G.L."/>
            <person name="Banfield J.F."/>
        </authorList>
    </citation>
    <scope>NUCLEOTIDE SEQUENCE [LARGE SCALE GENOMIC DNA]</scope>
</reference>